<evidence type="ECO:0000256" key="3">
    <source>
        <dbReference type="ARBA" id="ARBA00022692"/>
    </source>
</evidence>
<keyword evidence="4" id="KW-0677">Repeat</keyword>
<comment type="caution">
    <text evidence="12">The sequence shown here is derived from an EMBL/GenBank/DDBJ whole genome shotgun (WGS) entry which is preliminary data.</text>
</comment>
<comment type="similarity">
    <text evidence="2">Belongs to the UPF0053 family.</text>
</comment>
<evidence type="ECO:0000259" key="11">
    <source>
        <dbReference type="PROSITE" id="PS51846"/>
    </source>
</evidence>
<dbReference type="SMART" id="SM01091">
    <property type="entry name" value="CorC_HlyC"/>
    <property type="match status" value="1"/>
</dbReference>
<evidence type="ECO:0000259" key="10">
    <source>
        <dbReference type="PROSITE" id="PS51371"/>
    </source>
</evidence>
<evidence type="ECO:0000256" key="7">
    <source>
        <dbReference type="ARBA" id="ARBA00023136"/>
    </source>
</evidence>
<dbReference type="Gene3D" id="3.30.465.10">
    <property type="match status" value="1"/>
</dbReference>
<evidence type="ECO:0000256" key="1">
    <source>
        <dbReference type="ARBA" id="ARBA00004141"/>
    </source>
</evidence>
<dbReference type="InterPro" id="IPR046342">
    <property type="entry name" value="CBS_dom_sf"/>
</dbReference>
<keyword evidence="7 9" id="KW-0472">Membrane</keyword>
<dbReference type="InterPro" id="IPR000644">
    <property type="entry name" value="CBS_dom"/>
</dbReference>
<evidence type="ECO:0000256" key="6">
    <source>
        <dbReference type="ARBA" id="ARBA00023122"/>
    </source>
</evidence>
<feature type="domain" description="CBS" evidence="10">
    <location>
        <begin position="206"/>
        <end position="268"/>
    </location>
</feature>
<evidence type="ECO:0000313" key="12">
    <source>
        <dbReference type="EMBL" id="EMD17031.1"/>
    </source>
</evidence>
<dbReference type="InterPro" id="IPR016169">
    <property type="entry name" value="FAD-bd_PCMH_sub2"/>
</dbReference>
<evidence type="ECO:0000256" key="5">
    <source>
        <dbReference type="ARBA" id="ARBA00022989"/>
    </source>
</evidence>
<dbReference type="GO" id="GO:0050660">
    <property type="term" value="F:flavin adenine dinucleotide binding"/>
    <property type="evidence" value="ECO:0007669"/>
    <property type="project" value="InterPro"/>
</dbReference>
<dbReference type="STRING" id="999415.HMPREF9943_00594"/>
<proteinExistence type="inferred from homology"/>
<organism evidence="12 13">
    <name type="scientific">Eggerthia catenaformis OT 569 = DSM 20559</name>
    <dbReference type="NCBI Taxonomy" id="999415"/>
    <lineage>
        <taxon>Bacteria</taxon>
        <taxon>Bacillati</taxon>
        <taxon>Bacillota</taxon>
        <taxon>Erysipelotrichia</taxon>
        <taxon>Erysipelotrichales</taxon>
        <taxon>Coprobacillaceae</taxon>
        <taxon>Eggerthia</taxon>
    </lineage>
</organism>
<dbReference type="AlphaFoldDB" id="M2Q469"/>
<dbReference type="SUPFAM" id="SSF56176">
    <property type="entry name" value="FAD-binding/transporter-associated domain-like"/>
    <property type="match status" value="1"/>
</dbReference>
<evidence type="ECO:0000313" key="13">
    <source>
        <dbReference type="Proteomes" id="UP000011758"/>
    </source>
</evidence>
<dbReference type="PROSITE" id="PS51846">
    <property type="entry name" value="CNNM"/>
    <property type="match status" value="1"/>
</dbReference>
<keyword evidence="5 9" id="KW-1133">Transmembrane helix</keyword>
<feature type="domain" description="CBS" evidence="10">
    <location>
        <begin position="271"/>
        <end position="328"/>
    </location>
</feature>
<evidence type="ECO:0000256" key="4">
    <source>
        <dbReference type="ARBA" id="ARBA00022737"/>
    </source>
</evidence>
<dbReference type="InterPro" id="IPR005170">
    <property type="entry name" value="Transptr-assoc_dom"/>
</dbReference>
<dbReference type="Pfam" id="PF00571">
    <property type="entry name" value="CBS"/>
    <property type="match status" value="2"/>
</dbReference>
<dbReference type="InterPro" id="IPR002550">
    <property type="entry name" value="CNNM"/>
</dbReference>
<comment type="subcellular location">
    <subcellularLocation>
        <location evidence="1">Membrane</location>
        <topology evidence="1">Multi-pass membrane protein</topology>
    </subcellularLocation>
</comment>
<keyword evidence="3 9" id="KW-0812">Transmembrane</keyword>
<dbReference type="GO" id="GO:0005886">
    <property type="term" value="C:plasma membrane"/>
    <property type="evidence" value="ECO:0007669"/>
    <property type="project" value="TreeGrafter"/>
</dbReference>
<dbReference type="Proteomes" id="UP000011758">
    <property type="component" value="Unassembled WGS sequence"/>
</dbReference>
<dbReference type="PANTHER" id="PTHR22777:SF17">
    <property type="entry name" value="UPF0053 PROTEIN SLL0260"/>
    <property type="match status" value="1"/>
</dbReference>
<dbReference type="SMART" id="SM00116">
    <property type="entry name" value="CBS"/>
    <property type="match status" value="2"/>
</dbReference>
<keyword evidence="6 8" id="KW-0129">CBS domain</keyword>
<dbReference type="FunFam" id="3.10.580.10:FF:000002">
    <property type="entry name" value="Magnesium/cobalt efflux protein CorC"/>
    <property type="match status" value="1"/>
</dbReference>
<dbReference type="RefSeq" id="WP_004801870.1">
    <property type="nucleotide sequence ID" value="NZ_AUGJ01000003.1"/>
</dbReference>
<sequence length="424" mass="47801">MIFIFIALLILSAFYSMSETAFTSVSRIRIKTIADDEDDKNSKKAKIVDSLLSDTDHLISTILIGNNLVNIAASSLTTSFVISILGNEGIGVAVATGIVTLLILIFGEITPKTLANNSAESICLRTCKIVRFNKILFTPFVVVLTSISHIIIKMLGGSFENGPTVTQDDLKTIVNVSHEEGVLEDEEKEMLHNVFEFGDTEIKEIMTPRIHVIAVEDDVTYDELMNVLRDSQFSRIPVYSDDKDEVVGVLNIKDLMMAYGVDQENFKIKTYMRQPYFVYEFNQINDVFSAMRQNHVSLAIVLDEYGVMSGIVSMEDIVEEIVGEIDDEFDEDHTKTIHEIDKNEYILDGSVDIDEVNEVCHTKFETEDFESIGGLVLGQLNGMPIKHQQITYDNVLFTIEKVNKYRITTLRMKIIEKEDISDDD</sequence>
<accession>M2Q469</accession>
<evidence type="ECO:0000256" key="8">
    <source>
        <dbReference type="PROSITE-ProRule" id="PRU00703"/>
    </source>
</evidence>
<dbReference type="Gene3D" id="3.10.580.10">
    <property type="entry name" value="CBS-domain"/>
    <property type="match status" value="1"/>
</dbReference>
<dbReference type="BioCyc" id="ECAT999415-HMP:GTTI-614-MONOMER"/>
<dbReference type="InterPro" id="IPR044751">
    <property type="entry name" value="Ion_transp-like_CBS"/>
</dbReference>
<dbReference type="SUPFAM" id="SSF54631">
    <property type="entry name" value="CBS-domain pair"/>
    <property type="match status" value="1"/>
</dbReference>
<dbReference type="Pfam" id="PF03471">
    <property type="entry name" value="CorC_HlyC"/>
    <property type="match status" value="1"/>
</dbReference>
<keyword evidence="13" id="KW-1185">Reference proteome</keyword>
<dbReference type="EMBL" id="AGEJ01000011">
    <property type="protein sequence ID" value="EMD17031.1"/>
    <property type="molecule type" value="Genomic_DNA"/>
</dbReference>
<evidence type="ECO:0000256" key="2">
    <source>
        <dbReference type="ARBA" id="ARBA00006337"/>
    </source>
</evidence>
<protein>
    <recommendedName>
        <fullName evidence="14">Hemolysin</fullName>
    </recommendedName>
</protein>
<dbReference type="Pfam" id="PF01595">
    <property type="entry name" value="CNNM"/>
    <property type="match status" value="1"/>
</dbReference>
<evidence type="ECO:0000256" key="9">
    <source>
        <dbReference type="PROSITE-ProRule" id="PRU01193"/>
    </source>
</evidence>
<dbReference type="eggNOG" id="COG1253">
    <property type="taxonomic scope" value="Bacteria"/>
</dbReference>
<name>M2Q469_9FIRM</name>
<feature type="domain" description="CNNM transmembrane" evidence="11">
    <location>
        <begin position="1"/>
        <end position="187"/>
    </location>
</feature>
<evidence type="ECO:0008006" key="14">
    <source>
        <dbReference type="Google" id="ProtNLM"/>
    </source>
</evidence>
<reference evidence="12 13" key="1">
    <citation type="submission" date="2013-02" db="EMBL/GenBank/DDBJ databases">
        <title>The Genome Sequence of Lactobacillus catenaformis F0143.</title>
        <authorList>
            <consortium name="The Broad Institute Genome Sequencing Platform"/>
            <person name="Earl A."/>
            <person name="Ward D."/>
            <person name="Feldgarden M."/>
            <person name="Gevers D."/>
            <person name="Izard J."/>
            <person name="Blanton J.M."/>
            <person name="Mathney J."/>
            <person name="Dewhirst F.E."/>
            <person name="Young S.K."/>
            <person name="Zeng Q."/>
            <person name="Gargeya S."/>
            <person name="Fitzgerald M."/>
            <person name="Haas B."/>
            <person name="Abouelleil A."/>
            <person name="Alvarado L."/>
            <person name="Arachchi H.M."/>
            <person name="Berlin A."/>
            <person name="Chapman S.B."/>
            <person name="Gearin G."/>
            <person name="Goldberg J."/>
            <person name="Griggs A."/>
            <person name="Gujja S."/>
            <person name="Hansen M."/>
            <person name="Heiman D."/>
            <person name="Howarth C."/>
            <person name="Larimer J."/>
            <person name="Lui A."/>
            <person name="MacDonald P.J.P."/>
            <person name="McCowen C."/>
            <person name="Montmayeur A."/>
            <person name="Murphy C."/>
            <person name="Neiman D."/>
            <person name="Pearson M."/>
            <person name="Priest M."/>
            <person name="Roberts A."/>
            <person name="Saif S."/>
            <person name="Shea T."/>
            <person name="Sisk P."/>
            <person name="Stolte C."/>
            <person name="Sykes S."/>
            <person name="Wortman J."/>
            <person name="Nusbaum C."/>
            <person name="Birren B."/>
        </authorList>
    </citation>
    <scope>NUCLEOTIDE SEQUENCE [LARGE SCALE GENOMIC DNA]</scope>
    <source>
        <strain evidence="12 13">OT 569</strain>
    </source>
</reference>
<dbReference type="CDD" id="cd04590">
    <property type="entry name" value="CBS_pair_CorC_HlyC_assoc"/>
    <property type="match status" value="1"/>
</dbReference>
<dbReference type="PANTHER" id="PTHR22777">
    <property type="entry name" value="HEMOLYSIN-RELATED"/>
    <property type="match status" value="1"/>
</dbReference>
<dbReference type="PROSITE" id="PS51371">
    <property type="entry name" value="CBS"/>
    <property type="match status" value="2"/>
</dbReference>
<gene>
    <name evidence="12" type="ORF">HMPREF9943_00594</name>
</gene>
<dbReference type="InterPro" id="IPR036318">
    <property type="entry name" value="FAD-bd_PCMH-like_sf"/>
</dbReference>
<dbReference type="PATRIC" id="fig|999415.3.peg.592"/>